<dbReference type="PANTHER" id="PTHR28457">
    <property type="entry name" value="COILED-COIL DOMAIN-CONTAINING PROTEIN 189"/>
    <property type="match status" value="1"/>
</dbReference>
<protein>
    <recommendedName>
        <fullName evidence="4">Ciliary associated calcium binding coiled-coil 1</fullName>
    </recommendedName>
</protein>
<evidence type="ECO:0000313" key="3">
    <source>
        <dbReference type="Proteomes" id="UP001364617"/>
    </source>
</evidence>
<feature type="region of interest" description="Disordered" evidence="1">
    <location>
        <begin position="224"/>
        <end position="262"/>
    </location>
</feature>
<evidence type="ECO:0008006" key="4">
    <source>
        <dbReference type="Google" id="ProtNLM"/>
    </source>
</evidence>
<proteinExistence type="predicted"/>
<name>A0AAN9CEG9_9TELE</name>
<dbReference type="EMBL" id="JAYKXH010000019">
    <property type="protein sequence ID" value="KAK7134356.1"/>
    <property type="molecule type" value="Genomic_DNA"/>
</dbReference>
<feature type="region of interest" description="Disordered" evidence="1">
    <location>
        <begin position="1"/>
        <end position="31"/>
    </location>
</feature>
<comment type="caution">
    <text evidence="2">The sequence shown here is derived from an EMBL/GenBank/DDBJ whole genome shotgun (WGS) entry which is preliminary data.</text>
</comment>
<feature type="compositionally biased region" description="Basic and acidic residues" evidence="1">
    <location>
        <begin position="231"/>
        <end position="249"/>
    </location>
</feature>
<organism evidence="2 3">
    <name type="scientific">Phoxinus phoxinus</name>
    <name type="common">Eurasian minnow</name>
    <dbReference type="NCBI Taxonomy" id="58324"/>
    <lineage>
        <taxon>Eukaryota</taxon>
        <taxon>Metazoa</taxon>
        <taxon>Chordata</taxon>
        <taxon>Craniata</taxon>
        <taxon>Vertebrata</taxon>
        <taxon>Euteleostomi</taxon>
        <taxon>Actinopterygii</taxon>
        <taxon>Neopterygii</taxon>
        <taxon>Teleostei</taxon>
        <taxon>Ostariophysi</taxon>
        <taxon>Cypriniformes</taxon>
        <taxon>Leuciscidae</taxon>
        <taxon>Phoxininae</taxon>
        <taxon>Phoxinus</taxon>
    </lineage>
</organism>
<evidence type="ECO:0000256" key="1">
    <source>
        <dbReference type="SAM" id="MobiDB-lite"/>
    </source>
</evidence>
<accession>A0AAN9CEG9</accession>
<sequence length="307" mass="35666">MSGREVTRESGKSSENSEKIKRGEEADKDDTRISDMKISFPQWEPLKHDQINILLNLPVDQVQLQFEDILNFKKHQTCLKEAAQLEYFVSGFWWAKEMNFTSQQISFIMALLQQLLDSIKNKQASFADNFKAFTQTVLATRKSPSTEAKASFLFNTDQIKAITDYFKTSLFQHHRQYELLFSHRREEQLLKIEKCIESIDPADFAAPLEEGMPTDLYFHYVDPPRVQTPEKGTEESHEENTEEAGKAEPEESPENHVGFSVEDVQEVLGEMTQEMLAKLQADFTEKLRVHEETYISRLERLQKRSCK</sequence>
<evidence type="ECO:0000313" key="2">
    <source>
        <dbReference type="EMBL" id="KAK7134356.1"/>
    </source>
</evidence>
<dbReference type="PANTHER" id="PTHR28457:SF3">
    <property type="entry name" value="CILIARY-ASSOCIATED CALCIUM-BINDING COILED-COIL PROTEIN 1"/>
    <property type="match status" value="1"/>
</dbReference>
<dbReference type="AlphaFoldDB" id="A0AAN9CEG9"/>
<gene>
    <name evidence="2" type="ORF">R3I93_017693</name>
</gene>
<dbReference type="InterPro" id="IPR032727">
    <property type="entry name" value="CLAMP"/>
</dbReference>
<keyword evidence="3" id="KW-1185">Reference proteome</keyword>
<dbReference type="Pfam" id="PF14769">
    <property type="entry name" value="CLAMP"/>
    <property type="match status" value="1"/>
</dbReference>
<reference evidence="2 3" key="1">
    <citation type="submission" date="2024-02" db="EMBL/GenBank/DDBJ databases">
        <title>Chromosome-level genome assembly of the Eurasian Minnow (Phoxinus phoxinus).</title>
        <authorList>
            <person name="Oriowo T.O."/>
            <person name="Martin S."/>
            <person name="Stange M."/>
            <person name="Chrysostomakis Y."/>
            <person name="Brown T."/>
            <person name="Winkler S."/>
            <person name="Kukowka S."/>
            <person name="Myers E.W."/>
            <person name="Bohne A."/>
        </authorList>
    </citation>
    <scope>NUCLEOTIDE SEQUENCE [LARGE SCALE GENOMIC DNA]</scope>
    <source>
        <strain evidence="2">ZFMK-TIS-60720</strain>
        <tissue evidence="2">Whole Organism</tissue>
    </source>
</reference>
<dbReference type="Proteomes" id="UP001364617">
    <property type="component" value="Unassembled WGS sequence"/>
</dbReference>